<dbReference type="GO" id="GO:0005737">
    <property type="term" value="C:cytoplasm"/>
    <property type="evidence" value="ECO:0007669"/>
    <property type="project" value="UniProtKB-SubCell"/>
</dbReference>
<dbReference type="GO" id="GO:0042273">
    <property type="term" value="P:ribosomal large subunit biogenesis"/>
    <property type="evidence" value="ECO:0007669"/>
    <property type="project" value="TreeGrafter"/>
</dbReference>
<evidence type="ECO:0000256" key="1">
    <source>
        <dbReference type="ARBA" id="ARBA00004496"/>
    </source>
</evidence>
<dbReference type="InterPro" id="IPR003604">
    <property type="entry name" value="Matrin/U1-like-C_Znf_C2H2"/>
</dbReference>
<dbReference type="SMART" id="SM00451">
    <property type="entry name" value="ZnF_U1"/>
    <property type="match status" value="2"/>
</dbReference>
<dbReference type="Proteomes" id="UP000688137">
    <property type="component" value="Unassembled WGS sequence"/>
</dbReference>
<dbReference type="InterPro" id="IPR041661">
    <property type="entry name" value="ZN622/Rei1/Reh1_Znf-C2H2"/>
</dbReference>
<comment type="caution">
    <text evidence="10">The sequence shown here is derived from an EMBL/GenBank/DDBJ whole genome shotgun (WGS) entry which is preliminary data.</text>
</comment>
<proteinExistence type="inferred from homology"/>
<keyword evidence="2" id="KW-0963">Cytoplasm</keyword>
<dbReference type="OMA" id="SHMICKS"/>
<keyword evidence="11" id="KW-1185">Reference proteome</keyword>
<feature type="compositionally biased region" description="Acidic residues" evidence="8">
    <location>
        <begin position="249"/>
        <end position="276"/>
    </location>
</feature>
<dbReference type="GO" id="GO:0008270">
    <property type="term" value="F:zinc ion binding"/>
    <property type="evidence" value="ECO:0007669"/>
    <property type="project" value="InterPro"/>
</dbReference>
<evidence type="ECO:0000313" key="11">
    <source>
        <dbReference type="Proteomes" id="UP000688137"/>
    </source>
</evidence>
<evidence type="ECO:0000256" key="4">
    <source>
        <dbReference type="ARBA" id="ARBA00022723"/>
    </source>
</evidence>
<dbReference type="InterPro" id="IPR040025">
    <property type="entry name" value="Znf622/Rei1/Reh1"/>
</dbReference>
<keyword evidence="5" id="KW-0677">Repeat</keyword>
<evidence type="ECO:0000256" key="8">
    <source>
        <dbReference type="SAM" id="MobiDB-lite"/>
    </source>
</evidence>
<dbReference type="SMART" id="SM00355">
    <property type="entry name" value="ZnF_C2H2"/>
    <property type="match status" value="4"/>
</dbReference>
<evidence type="ECO:0000256" key="7">
    <source>
        <dbReference type="ARBA" id="ARBA00034126"/>
    </source>
</evidence>
<feature type="region of interest" description="Disordered" evidence="8">
    <location>
        <begin position="234"/>
        <end position="290"/>
    </location>
</feature>
<dbReference type="AlphaFoldDB" id="A0A8S1KWQ6"/>
<dbReference type="PANTHER" id="PTHR13182">
    <property type="entry name" value="ZINC FINGER PROTEIN 622"/>
    <property type="match status" value="1"/>
</dbReference>
<dbReference type="InterPro" id="IPR013087">
    <property type="entry name" value="Znf_C2H2_type"/>
</dbReference>
<keyword evidence="4" id="KW-0479">Metal-binding</keyword>
<gene>
    <name evidence="10" type="ORF">PPRIM_AZ9-3.1.T0230187</name>
</gene>
<dbReference type="EMBL" id="CAJJDM010000021">
    <property type="protein sequence ID" value="CAD8055454.1"/>
    <property type="molecule type" value="Genomic_DNA"/>
</dbReference>
<evidence type="ECO:0000256" key="3">
    <source>
        <dbReference type="ARBA" id="ARBA00022517"/>
    </source>
</evidence>
<reference evidence="10" key="1">
    <citation type="submission" date="2021-01" db="EMBL/GenBank/DDBJ databases">
        <authorList>
            <consortium name="Genoscope - CEA"/>
            <person name="William W."/>
        </authorList>
    </citation>
    <scope>NUCLEOTIDE SEQUENCE</scope>
</reference>
<evidence type="ECO:0000259" key="9">
    <source>
        <dbReference type="PROSITE" id="PS00028"/>
    </source>
</evidence>
<keyword evidence="6" id="KW-0862">Zinc</keyword>
<keyword evidence="3" id="KW-0690">Ribosome biogenesis</keyword>
<comment type="subcellular location">
    <subcellularLocation>
        <location evidence="1">Cytoplasm</location>
    </subcellularLocation>
</comment>
<evidence type="ECO:0000256" key="6">
    <source>
        <dbReference type="ARBA" id="ARBA00022833"/>
    </source>
</evidence>
<accession>A0A8S1KWQ6</accession>
<dbReference type="GO" id="GO:0030687">
    <property type="term" value="C:preribosome, large subunit precursor"/>
    <property type="evidence" value="ECO:0007669"/>
    <property type="project" value="TreeGrafter"/>
</dbReference>
<dbReference type="PROSITE" id="PS00028">
    <property type="entry name" value="ZINC_FINGER_C2H2_1"/>
    <property type="match status" value="1"/>
</dbReference>
<sequence>MSQLVCSSCLLNFPEEPAYKEHYKTDFHRYNIARKMINLAPVSFEAYKEKFDKISEQKIITPIQSQTYKCCNKEFKSSQTYQSHLVSKSHQQNQLKSPITTNRSQTGNSLLNSNVCLFCDELYDNIEDCLKHMSNHGFFIREQKYCINIEGLLKALSEQINKNNTCLHCFQTFKNSHAAKDHMLDKGHCFMPQQEYKVLSKYYNFEEKLLGILAEQKQQQLQIEAKKQQLQLKQEQKEDEKDKEIQNQVEEEGDWEDDEDIDIDSDDNDNDDDEEDLKLKQKQSDDLQTDEQLRQKRLKQLLKQISKHKATLTKTGELLLPDGKLLGHRDYRKYYKQNHIPFKVEETEKVEQLDLADEKQLALLSNELIVGHLRHFYYQKTRTFVHGQTKNGQRNNLIQMRWLRKSC</sequence>
<evidence type="ECO:0000256" key="2">
    <source>
        <dbReference type="ARBA" id="ARBA00022490"/>
    </source>
</evidence>
<dbReference type="GO" id="GO:0003676">
    <property type="term" value="F:nucleic acid binding"/>
    <property type="evidence" value="ECO:0007669"/>
    <property type="project" value="InterPro"/>
</dbReference>
<evidence type="ECO:0000256" key="5">
    <source>
        <dbReference type="ARBA" id="ARBA00022737"/>
    </source>
</evidence>
<dbReference type="Pfam" id="PF12756">
    <property type="entry name" value="zf-C2H2_2"/>
    <property type="match status" value="1"/>
</dbReference>
<name>A0A8S1KWQ6_PARPR</name>
<feature type="compositionally biased region" description="Basic and acidic residues" evidence="8">
    <location>
        <begin position="234"/>
        <end position="245"/>
    </location>
</feature>
<dbReference type="PANTHER" id="PTHR13182:SF8">
    <property type="entry name" value="CYTOPLASMIC 60S SUBUNIT BIOGENESIS FACTOR ZNF622"/>
    <property type="match status" value="1"/>
</dbReference>
<comment type="similarity">
    <text evidence="7">Belongs to the REI1 family.</text>
</comment>
<protein>
    <recommendedName>
        <fullName evidence="9">C2H2-type domain-containing protein</fullName>
    </recommendedName>
</protein>
<evidence type="ECO:0000313" key="10">
    <source>
        <dbReference type="EMBL" id="CAD8055454.1"/>
    </source>
</evidence>
<feature type="domain" description="C2H2-type" evidence="9">
    <location>
        <begin position="6"/>
        <end position="28"/>
    </location>
</feature>
<organism evidence="10 11">
    <name type="scientific">Paramecium primaurelia</name>
    <dbReference type="NCBI Taxonomy" id="5886"/>
    <lineage>
        <taxon>Eukaryota</taxon>
        <taxon>Sar</taxon>
        <taxon>Alveolata</taxon>
        <taxon>Ciliophora</taxon>
        <taxon>Intramacronucleata</taxon>
        <taxon>Oligohymenophorea</taxon>
        <taxon>Peniculida</taxon>
        <taxon>Parameciidae</taxon>
        <taxon>Paramecium</taxon>
    </lineage>
</organism>